<dbReference type="SUPFAM" id="SSF140996">
    <property type="entry name" value="Hermes dimerisation domain"/>
    <property type="match status" value="1"/>
</dbReference>
<dbReference type="GO" id="GO:0005634">
    <property type="term" value="C:nucleus"/>
    <property type="evidence" value="ECO:0007669"/>
    <property type="project" value="TreeGrafter"/>
</dbReference>
<dbReference type="SUPFAM" id="SSF53098">
    <property type="entry name" value="Ribonuclease H-like"/>
    <property type="match status" value="1"/>
</dbReference>
<reference evidence="7 8" key="1">
    <citation type="journal article" date="2015" name="Genome Biol.">
        <title>Comparative genomics of Steinernema reveals deeply conserved gene regulatory networks.</title>
        <authorList>
            <person name="Dillman A.R."/>
            <person name="Macchietto M."/>
            <person name="Porter C.F."/>
            <person name="Rogers A."/>
            <person name="Williams B."/>
            <person name="Antoshechkin I."/>
            <person name="Lee M.M."/>
            <person name="Goodwin Z."/>
            <person name="Lu X."/>
            <person name="Lewis E.E."/>
            <person name="Goodrich-Blair H."/>
            <person name="Stock S.P."/>
            <person name="Adams B.J."/>
            <person name="Sternberg P.W."/>
            <person name="Mortazavi A."/>
        </authorList>
    </citation>
    <scope>NUCLEOTIDE SEQUENCE [LARGE SCALE GENOMIC DNA]</scope>
    <source>
        <strain evidence="7 8">ALL</strain>
    </source>
</reference>
<evidence type="ECO:0000256" key="4">
    <source>
        <dbReference type="PROSITE-ProRule" id="PRU00027"/>
    </source>
</evidence>
<keyword evidence="3" id="KW-0862">Zinc</keyword>
<dbReference type="PANTHER" id="PTHR46169:SF29">
    <property type="entry name" value="DNA REPLICATION-RELATED ELEMENT FACTOR, ISOFORM A"/>
    <property type="match status" value="1"/>
</dbReference>
<evidence type="ECO:0000256" key="3">
    <source>
        <dbReference type="ARBA" id="ARBA00022833"/>
    </source>
</evidence>
<keyword evidence="1" id="KW-0479">Metal-binding</keyword>
<dbReference type="InterPro" id="IPR052717">
    <property type="entry name" value="Vacuolar_transposase_reg"/>
</dbReference>
<keyword evidence="2 4" id="KW-0863">Zinc-finger</keyword>
<dbReference type="OrthoDB" id="1607513at2759"/>
<protein>
    <recommendedName>
        <fullName evidence="6">BED-type domain-containing protein</fullName>
    </recommendedName>
</protein>
<gene>
    <name evidence="7" type="ORF">L596_005189</name>
</gene>
<reference evidence="7 8" key="2">
    <citation type="journal article" date="2019" name="G3 (Bethesda)">
        <title>Hybrid Assembly of the Genome of the Entomopathogenic Nematode Steinernema carpocapsae Identifies the X-Chromosome.</title>
        <authorList>
            <person name="Serra L."/>
            <person name="Macchietto M."/>
            <person name="Macias-Munoz A."/>
            <person name="McGill C.J."/>
            <person name="Rodriguez I.M."/>
            <person name="Rodriguez B."/>
            <person name="Murad R."/>
            <person name="Mortazavi A."/>
        </authorList>
    </citation>
    <scope>NUCLEOTIDE SEQUENCE [LARGE SCALE GENOMIC DNA]</scope>
    <source>
        <strain evidence="7 8">ALL</strain>
    </source>
</reference>
<dbReference type="AlphaFoldDB" id="A0A4U8UZS5"/>
<evidence type="ECO:0000313" key="7">
    <source>
        <dbReference type="EMBL" id="TMS38469.1"/>
    </source>
</evidence>
<evidence type="ECO:0000256" key="2">
    <source>
        <dbReference type="ARBA" id="ARBA00022771"/>
    </source>
</evidence>
<proteinExistence type="predicted"/>
<dbReference type="GO" id="GO:0003677">
    <property type="term" value="F:DNA binding"/>
    <property type="evidence" value="ECO:0007669"/>
    <property type="project" value="InterPro"/>
</dbReference>
<dbReference type="Proteomes" id="UP000298663">
    <property type="component" value="Chromosome X"/>
</dbReference>
<feature type="domain" description="BED-type" evidence="6">
    <location>
        <begin position="187"/>
        <end position="233"/>
    </location>
</feature>
<evidence type="ECO:0000259" key="6">
    <source>
        <dbReference type="PROSITE" id="PS50808"/>
    </source>
</evidence>
<accession>A0A4U8UZS5</accession>
<keyword evidence="8" id="KW-1185">Reference proteome</keyword>
<evidence type="ECO:0000256" key="1">
    <source>
        <dbReference type="ARBA" id="ARBA00022723"/>
    </source>
</evidence>
<sequence length="872" mass="96053">MASSSSGGLTTPRYVRGAADRSTRLLRKTHAIDEDEGLVTSGVVSAGPSVADDFCLQSVALGEASASTSALPSVSFIDAQTLPKPEPVRSCSVSGGDEIMNIGGIDLITNSWLNFANVDSTGLSNISGLGGFTMKQFSTESTTSTTSTTSCPVGSATSLIPPDVPRKSVIQDDIRMNRGRFQLVRKKGRSEVWNLFGQVFDTLSGQRLPYVACYACKVLYTDTGGGTGNMTRHRCPMGTSYRSALSGASSAESAELLNNNQSSFESSHNPPGSTSPEHVNQISSRLPLFFSNVSFHDGFPTTTSAVRESPLAPVQQISLTSSNSSSSAVTSVLHLSTDNPTTSAYIFSDAERKLFIQAVVRFCAQDMQNPDIVEGDGFRQLIETALCIGRSCNELPNYQQLRTLIPSSLAVAEAIERHKSSAKISTSADVAVSLKDYGLALSCRQIQYDDSLFISLWVNYITEDWHLSRRVLSVNKWPATNNLSDIISSTLEDYGFLDAKKIYMTLDRFTEKTARIDLPQRVISSTSIVDVIDEILAQVFMQCRSKCDVEKLSEFCVRVIELFARLNLLPLLPHKLPASLTARRSGSQSYALFVYPLLLFVRQQFPQIQYFLEAHGEANTGLAELAKEASNIDWSHVNDIETFLEPFHETVQIFTDNKIPHYHKLFPEWFALIHECSEVEDEELPNADGTPAAPPPPKGSPFLIGLRYSANLLLKKWADDNMLIEHHMATVLNPRLKHLPVICSDVQRTSIYNHIRALIGCSKLKKERSCDTPEGEPPRKRRNFLISLEDSSMDEDELGCYLRTSFSASQTKDILEFWSTVGEAQFPRLSRLARFLLASTAAAPSVQLSVSDSKLTERNLHNLLLLRSAYGL</sequence>
<dbReference type="InterPro" id="IPR003656">
    <property type="entry name" value="Znf_BED"/>
</dbReference>
<comment type="caution">
    <text evidence="7">The sequence shown here is derived from an EMBL/GenBank/DDBJ whole genome shotgun (WGS) entry which is preliminary data.</text>
</comment>
<dbReference type="EMBL" id="AZBU02000001">
    <property type="protein sequence ID" value="TMS38469.1"/>
    <property type="molecule type" value="Genomic_DNA"/>
</dbReference>
<evidence type="ECO:0000313" key="8">
    <source>
        <dbReference type="Proteomes" id="UP000298663"/>
    </source>
</evidence>
<dbReference type="EMBL" id="CM016762">
    <property type="protein sequence ID" value="TMS38469.1"/>
    <property type="molecule type" value="Genomic_DNA"/>
</dbReference>
<dbReference type="GO" id="GO:0008270">
    <property type="term" value="F:zinc ion binding"/>
    <property type="evidence" value="ECO:0007669"/>
    <property type="project" value="UniProtKB-KW"/>
</dbReference>
<dbReference type="GO" id="GO:0006357">
    <property type="term" value="P:regulation of transcription by RNA polymerase II"/>
    <property type="evidence" value="ECO:0007669"/>
    <property type="project" value="TreeGrafter"/>
</dbReference>
<dbReference type="PANTHER" id="PTHR46169">
    <property type="entry name" value="DNA REPLICATION-RELATED ELEMENT FACTOR, ISOFORM A"/>
    <property type="match status" value="1"/>
</dbReference>
<evidence type="ECO:0000256" key="5">
    <source>
        <dbReference type="SAM" id="MobiDB-lite"/>
    </source>
</evidence>
<dbReference type="PROSITE" id="PS50808">
    <property type="entry name" value="ZF_BED"/>
    <property type="match status" value="1"/>
</dbReference>
<name>A0A4U8UZS5_STECR</name>
<dbReference type="Gene3D" id="1.10.10.1070">
    <property type="entry name" value="Zinc finger, BED domain-containing"/>
    <property type="match status" value="1"/>
</dbReference>
<feature type="compositionally biased region" description="Polar residues" evidence="5">
    <location>
        <begin position="261"/>
        <end position="279"/>
    </location>
</feature>
<dbReference type="InterPro" id="IPR012337">
    <property type="entry name" value="RNaseH-like_sf"/>
</dbReference>
<feature type="region of interest" description="Disordered" evidence="5">
    <location>
        <begin position="143"/>
        <end position="164"/>
    </location>
</feature>
<organism evidence="7 8">
    <name type="scientific">Steinernema carpocapsae</name>
    <name type="common">Entomopathogenic nematode</name>
    <dbReference type="NCBI Taxonomy" id="34508"/>
    <lineage>
        <taxon>Eukaryota</taxon>
        <taxon>Metazoa</taxon>
        <taxon>Ecdysozoa</taxon>
        <taxon>Nematoda</taxon>
        <taxon>Chromadorea</taxon>
        <taxon>Rhabditida</taxon>
        <taxon>Tylenchina</taxon>
        <taxon>Panagrolaimomorpha</taxon>
        <taxon>Strongyloidoidea</taxon>
        <taxon>Steinernematidae</taxon>
        <taxon>Steinernema</taxon>
    </lineage>
</organism>
<feature type="region of interest" description="Disordered" evidence="5">
    <location>
        <begin position="260"/>
        <end position="279"/>
    </location>
</feature>